<proteinExistence type="predicted"/>
<dbReference type="EMBL" id="CZQC01000037">
    <property type="protein sequence ID" value="CUS41273.1"/>
    <property type="molecule type" value="Genomic_DNA"/>
</dbReference>
<evidence type="ECO:0000313" key="1">
    <source>
        <dbReference type="EMBL" id="CUS41273.1"/>
    </source>
</evidence>
<dbReference type="AlphaFoldDB" id="A0A160TC01"/>
<dbReference type="GO" id="GO:0019867">
    <property type="term" value="C:outer membrane"/>
    <property type="evidence" value="ECO:0007669"/>
    <property type="project" value="InterPro"/>
</dbReference>
<dbReference type="PANTHER" id="PTHR37530">
    <property type="entry name" value="OUTER MEMBRANE PROTEIN SLP"/>
    <property type="match status" value="1"/>
</dbReference>
<organism evidence="1">
    <name type="scientific">hydrothermal vent metagenome</name>
    <dbReference type="NCBI Taxonomy" id="652676"/>
    <lineage>
        <taxon>unclassified sequences</taxon>
        <taxon>metagenomes</taxon>
        <taxon>ecological metagenomes</taxon>
    </lineage>
</organism>
<dbReference type="PANTHER" id="PTHR37530:SF1">
    <property type="entry name" value="OUTER MEMBRANE PROTEIN SLP"/>
    <property type="match status" value="1"/>
</dbReference>
<dbReference type="NCBIfam" id="TIGR00752">
    <property type="entry name" value="slp"/>
    <property type="match status" value="1"/>
</dbReference>
<sequence length="186" mass="20498">MKLNFTKPVLLSVLALTLGACASYPKSVAVDTPDNLPTLSQLQQNPEAYVGSQVVLGGRIVAVTNFADGSTVELLQLPLYTSGRPKNDVRSTSGRIRVHFEQLLDPEVYAKGQLLTVRGIILGKEDSTIGEHPYSFVSIDGNGIYLWPERDDPEVIYIMGVQNGLFPYYREPRYVPVRSTKPTTAE</sequence>
<keyword evidence="1" id="KW-0449">Lipoprotein</keyword>
<reference evidence="1" key="1">
    <citation type="submission" date="2015-10" db="EMBL/GenBank/DDBJ databases">
        <authorList>
            <person name="Gilbert D.G."/>
        </authorList>
    </citation>
    <scope>NUCLEOTIDE SEQUENCE</scope>
</reference>
<dbReference type="Pfam" id="PF03843">
    <property type="entry name" value="Slp"/>
    <property type="match status" value="1"/>
</dbReference>
<name>A0A160TC01_9ZZZZ</name>
<gene>
    <name evidence="1" type="ORF">MGWOODY_Tha1499</name>
</gene>
<dbReference type="PROSITE" id="PS51257">
    <property type="entry name" value="PROKAR_LIPOPROTEIN"/>
    <property type="match status" value="1"/>
</dbReference>
<accession>A0A160TC01</accession>
<protein>
    <submittedName>
        <fullName evidence="1">Starvation lipoprotein Slp paralog</fullName>
    </submittedName>
</protein>
<dbReference type="InterPro" id="IPR004658">
    <property type="entry name" value="OMP_Slp"/>
</dbReference>
<dbReference type="PIRSF" id="PIRSF004982">
    <property type="entry name" value="SlP"/>
    <property type="match status" value="1"/>
</dbReference>